<evidence type="ECO:0000313" key="1">
    <source>
        <dbReference type="EMBL" id="CAH1402498.1"/>
    </source>
</evidence>
<dbReference type="AlphaFoldDB" id="A0A9P0HI89"/>
<proteinExistence type="predicted"/>
<dbReference type="EMBL" id="OV725081">
    <property type="protein sequence ID" value="CAH1402498.1"/>
    <property type="molecule type" value="Genomic_DNA"/>
</dbReference>
<reference evidence="1" key="1">
    <citation type="submission" date="2022-01" db="EMBL/GenBank/DDBJ databases">
        <authorList>
            <person name="King R."/>
        </authorList>
    </citation>
    <scope>NUCLEOTIDE SEQUENCE</scope>
</reference>
<accession>A0A9P0HI89</accession>
<dbReference type="Proteomes" id="UP001152798">
    <property type="component" value="Chromosome 5"/>
</dbReference>
<organism evidence="1 2">
    <name type="scientific">Nezara viridula</name>
    <name type="common">Southern green stink bug</name>
    <name type="synonym">Cimex viridulus</name>
    <dbReference type="NCBI Taxonomy" id="85310"/>
    <lineage>
        <taxon>Eukaryota</taxon>
        <taxon>Metazoa</taxon>
        <taxon>Ecdysozoa</taxon>
        <taxon>Arthropoda</taxon>
        <taxon>Hexapoda</taxon>
        <taxon>Insecta</taxon>
        <taxon>Pterygota</taxon>
        <taxon>Neoptera</taxon>
        <taxon>Paraneoptera</taxon>
        <taxon>Hemiptera</taxon>
        <taxon>Heteroptera</taxon>
        <taxon>Panheteroptera</taxon>
        <taxon>Pentatomomorpha</taxon>
        <taxon>Pentatomoidea</taxon>
        <taxon>Pentatomidae</taxon>
        <taxon>Pentatominae</taxon>
        <taxon>Nezara</taxon>
    </lineage>
</organism>
<protein>
    <submittedName>
        <fullName evidence="1">Uncharacterized protein</fullName>
    </submittedName>
</protein>
<name>A0A9P0HI89_NEZVI</name>
<gene>
    <name evidence="1" type="ORF">NEZAVI_LOCUS11308</name>
</gene>
<evidence type="ECO:0000313" key="2">
    <source>
        <dbReference type="Proteomes" id="UP001152798"/>
    </source>
</evidence>
<sequence length="96" mass="10539">MPSTITCRRRYNGVLIWRNPYSESSASLPGDVIDIPEDNEKTTMKVSTKARLQVDQPPKVSVGGRDATEVLPNLAHCQHHPKYSSLGPLTGLPTVL</sequence>
<keyword evidence="2" id="KW-1185">Reference proteome</keyword>